<evidence type="ECO:0000313" key="1">
    <source>
        <dbReference type="EMBL" id="RHZ88064.1"/>
    </source>
</evidence>
<comment type="caution">
    <text evidence="1">The sequence shown here is derived from an EMBL/GenBank/DDBJ whole genome shotgun (WGS) entry which is preliminary data.</text>
</comment>
<dbReference type="AlphaFoldDB" id="A0A397JSA6"/>
<sequence>MRFFRPALCTLRPRVFSLTLQKRNKKAKPTNELFSTPWASKFQEEDMKALRVAYKPASNENDVIPNVSVTNFPTKYFVPHISRETLLDPVFDINGFKCISDPTVQTFFDKLHDSVFNGLQVIGTDETFTDTLVDDLLRIVELNDWPLKIRNHPPCKLYISDDLLVSAVPEFLVRKQNYAVIGVEDKHLKNVGPNTKFGETQIAAEIIACGNENVRLNEYDYKEQTIFTIRVISTYVTFYKTEIPAIYWKELEKGLPKIQSIEIQRWPAKNSLRSGFDLAEHDERQTVLNSLLKIRQFLV</sequence>
<accession>A0A397JSA6</accession>
<dbReference type="EMBL" id="PQFF01000024">
    <property type="protein sequence ID" value="RHZ88064.1"/>
    <property type="molecule type" value="Genomic_DNA"/>
</dbReference>
<proteinExistence type="predicted"/>
<dbReference type="OrthoDB" id="2408098at2759"/>
<protein>
    <submittedName>
        <fullName evidence="1">Uncharacterized protein</fullName>
    </submittedName>
</protein>
<reference evidence="1 2" key="1">
    <citation type="submission" date="2018-08" db="EMBL/GenBank/DDBJ databases">
        <title>Genome and evolution of the arbuscular mycorrhizal fungus Diversispora epigaea (formerly Glomus versiforme) and its bacterial endosymbionts.</title>
        <authorList>
            <person name="Sun X."/>
            <person name="Fei Z."/>
            <person name="Harrison M."/>
        </authorList>
    </citation>
    <scope>NUCLEOTIDE SEQUENCE [LARGE SCALE GENOMIC DNA]</scope>
    <source>
        <strain evidence="1 2">IT104</strain>
    </source>
</reference>
<evidence type="ECO:0000313" key="2">
    <source>
        <dbReference type="Proteomes" id="UP000266861"/>
    </source>
</evidence>
<gene>
    <name evidence="1" type="ORF">Glove_26g294</name>
</gene>
<dbReference type="Proteomes" id="UP000266861">
    <property type="component" value="Unassembled WGS sequence"/>
</dbReference>
<keyword evidence="2" id="KW-1185">Reference proteome</keyword>
<organism evidence="1 2">
    <name type="scientific">Diversispora epigaea</name>
    <dbReference type="NCBI Taxonomy" id="1348612"/>
    <lineage>
        <taxon>Eukaryota</taxon>
        <taxon>Fungi</taxon>
        <taxon>Fungi incertae sedis</taxon>
        <taxon>Mucoromycota</taxon>
        <taxon>Glomeromycotina</taxon>
        <taxon>Glomeromycetes</taxon>
        <taxon>Diversisporales</taxon>
        <taxon>Diversisporaceae</taxon>
        <taxon>Diversispora</taxon>
    </lineage>
</organism>
<name>A0A397JSA6_9GLOM</name>